<sequence>MEMFIYGISLNTVDTEAERNNCPALYR</sequence>
<proteinExistence type="predicted"/>
<dbReference type="AlphaFoldDB" id="A0A0E9S863"/>
<evidence type="ECO:0000313" key="1">
    <source>
        <dbReference type="EMBL" id="JAH37446.1"/>
    </source>
</evidence>
<accession>A0A0E9S863</accession>
<name>A0A0E9S863_ANGAN</name>
<organism evidence="1">
    <name type="scientific">Anguilla anguilla</name>
    <name type="common">European freshwater eel</name>
    <name type="synonym">Muraena anguilla</name>
    <dbReference type="NCBI Taxonomy" id="7936"/>
    <lineage>
        <taxon>Eukaryota</taxon>
        <taxon>Metazoa</taxon>
        <taxon>Chordata</taxon>
        <taxon>Craniata</taxon>
        <taxon>Vertebrata</taxon>
        <taxon>Euteleostomi</taxon>
        <taxon>Actinopterygii</taxon>
        <taxon>Neopterygii</taxon>
        <taxon>Teleostei</taxon>
        <taxon>Anguilliformes</taxon>
        <taxon>Anguillidae</taxon>
        <taxon>Anguilla</taxon>
    </lineage>
</organism>
<dbReference type="EMBL" id="GBXM01071131">
    <property type="protein sequence ID" value="JAH37446.1"/>
    <property type="molecule type" value="Transcribed_RNA"/>
</dbReference>
<reference evidence="1" key="2">
    <citation type="journal article" date="2015" name="Fish Shellfish Immunol.">
        <title>Early steps in the European eel (Anguilla anguilla)-Vibrio vulnificus interaction in the gills: Role of the RtxA13 toxin.</title>
        <authorList>
            <person name="Callol A."/>
            <person name="Pajuelo D."/>
            <person name="Ebbesson L."/>
            <person name="Teles M."/>
            <person name="MacKenzie S."/>
            <person name="Amaro C."/>
        </authorList>
    </citation>
    <scope>NUCLEOTIDE SEQUENCE</scope>
</reference>
<protein>
    <submittedName>
        <fullName evidence="1">Uncharacterized protein</fullName>
    </submittedName>
</protein>
<reference evidence="1" key="1">
    <citation type="submission" date="2014-11" db="EMBL/GenBank/DDBJ databases">
        <authorList>
            <person name="Amaro Gonzalez C."/>
        </authorList>
    </citation>
    <scope>NUCLEOTIDE SEQUENCE</scope>
</reference>
<dbReference type="EMBL" id="GBXM01062589">
    <property type="protein sequence ID" value="JAH45988.1"/>
    <property type="molecule type" value="Transcribed_RNA"/>
</dbReference>